<organism evidence="2 3">
    <name type="scientific">Brachionus calyciflorus</name>
    <dbReference type="NCBI Taxonomy" id="104777"/>
    <lineage>
        <taxon>Eukaryota</taxon>
        <taxon>Metazoa</taxon>
        <taxon>Spiralia</taxon>
        <taxon>Gnathifera</taxon>
        <taxon>Rotifera</taxon>
        <taxon>Eurotatoria</taxon>
        <taxon>Monogononta</taxon>
        <taxon>Pseudotrocha</taxon>
        <taxon>Ploima</taxon>
        <taxon>Brachionidae</taxon>
        <taxon>Brachionus</taxon>
    </lineage>
</organism>
<protein>
    <submittedName>
        <fullName evidence="2">Uncharacterized protein</fullName>
    </submittedName>
</protein>
<dbReference type="EMBL" id="CAJNOC010002497">
    <property type="protein sequence ID" value="CAF0936846.1"/>
    <property type="molecule type" value="Genomic_DNA"/>
</dbReference>
<evidence type="ECO:0000256" key="1">
    <source>
        <dbReference type="SAM" id="SignalP"/>
    </source>
</evidence>
<accession>A0A814BZ59</accession>
<feature type="signal peptide" evidence="1">
    <location>
        <begin position="1"/>
        <end position="21"/>
    </location>
</feature>
<dbReference type="AlphaFoldDB" id="A0A814BZ59"/>
<feature type="chain" id="PRO_5032439695" evidence="1">
    <location>
        <begin position="22"/>
        <end position="216"/>
    </location>
</feature>
<evidence type="ECO:0000313" key="2">
    <source>
        <dbReference type="EMBL" id="CAF0936846.1"/>
    </source>
</evidence>
<reference evidence="2" key="1">
    <citation type="submission" date="2021-02" db="EMBL/GenBank/DDBJ databases">
        <authorList>
            <person name="Nowell W R."/>
        </authorList>
    </citation>
    <scope>NUCLEOTIDE SEQUENCE</scope>
    <source>
        <strain evidence="2">Ploen Becks lab</strain>
    </source>
</reference>
<gene>
    <name evidence="2" type="ORF">OXX778_LOCUS13210</name>
</gene>
<evidence type="ECO:0000313" key="3">
    <source>
        <dbReference type="Proteomes" id="UP000663879"/>
    </source>
</evidence>
<dbReference type="Proteomes" id="UP000663879">
    <property type="component" value="Unassembled WGS sequence"/>
</dbReference>
<comment type="caution">
    <text evidence="2">The sequence shown here is derived from an EMBL/GenBank/DDBJ whole genome shotgun (WGS) entry which is preliminary data.</text>
</comment>
<keyword evidence="1" id="KW-0732">Signal</keyword>
<sequence length="216" mass="25085">MANLFFKVLLFKIILFDQSFTQKIQELPREFFKNSHRLQSLKCRHQIDLSDLRPLIKIKTIPIISNKNLLLTSTTTSHGVAFNTNKALINFKIFKSHHVIIDTIEITKDQTEGAINIELKKNGSLIDTKKEFINKANLFFDNFKSDKIDEVNISLENEDNHHEINNFKIRIRVCLFEKSEIAAAKKNKLSTSLNMLTILKKLKSILKNFIENNNQD</sequence>
<proteinExistence type="predicted"/>
<keyword evidence="3" id="KW-1185">Reference proteome</keyword>
<name>A0A814BZ59_9BILA</name>